<organism evidence="2 3">
    <name type="scientific">Tahibacter amnicola</name>
    <dbReference type="NCBI Taxonomy" id="2976241"/>
    <lineage>
        <taxon>Bacteria</taxon>
        <taxon>Pseudomonadati</taxon>
        <taxon>Pseudomonadota</taxon>
        <taxon>Gammaproteobacteria</taxon>
        <taxon>Lysobacterales</taxon>
        <taxon>Rhodanobacteraceae</taxon>
        <taxon>Tahibacter</taxon>
    </lineage>
</organism>
<proteinExistence type="predicted"/>
<feature type="chain" id="PRO_5046643680" description="DUF4440 domain-containing protein" evidence="1">
    <location>
        <begin position="24"/>
        <end position="164"/>
    </location>
</feature>
<accession>A0ABY6BEW2</accession>
<keyword evidence="3" id="KW-1185">Reference proteome</keyword>
<sequence>MNRLLACLVALIMLFVATRPAAAGSSTNTLEQALRELAAETDRRWDARDAQGLSALFATDATLQIAGRETVVLRDAIEIYFQKSFSAMSDDLRHVTRIVRWQALAPDLVLTDNDVRLERLLPSGERILVRQFINHTIAVKDGTGWRLKASRAHVRPAEAGGGAS</sequence>
<evidence type="ECO:0000256" key="1">
    <source>
        <dbReference type="SAM" id="SignalP"/>
    </source>
</evidence>
<dbReference type="SUPFAM" id="SSF54427">
    <property type="entry name" value="NTF2-like"/>
    <property type="match status" value="1"/>
</dbReference>
<evidence type="ECO:0008006" key="4">
    <source>
        <dbReference type="Google" id="ProtNLM"/>
    </source>
</evidence>
<evidence type="ECO:0000313" key="3">
    <source>
        <dbReference type="Proteomes" id="UP001064632"/>
    </source>
</evidence>
<dbReference type="EMBL" id="CP104694">
    <property type="protein sequence ID" value="UXI68131.1"/>
    <property type="molecule type" value="Genomic_DNA"/>
</dbReference>
<name>A0ABY6BEW2_9GAMM</name>
<gene>
    <name evidence="2" type="ORF">N4264_00315</name>
</gene>
<reference evidence="2" key="1">
    <citation type="submission" date="2022-09" db="EMBL/GenBank/DDBJ databases">
        <title>Tahibacter sp. nov., isolated from a fresh water.</title>
        <authorList>
            <person name="Baek J.H."/>
            <person name="Lee J.K."/>
            <person name="Kim J.M."/>
            <person name="Jeon C.O."/>
        </authorList>
    </citation>
    <scope>NUCLEOTIDE SEQUENCE</scope>
    <source>
        <strain evidence="2">W38</strain>
    </source>
</reference>
<dbReference type="RefSeq" id="WP_261695093.1">
    <property type="nucleotide sequence ID" value="NZ_CP104694.1"/>
</dbReference>
<protein>
    <recommendedName>
        <fullName evidence="4">DUF4440 domain-containing protein</fullName>
    </recommendedName>
</protein>
<dbReference type="Proteomes" id="UP001064632">
    <property type="component" value="Chromosome"/>
</dbReference>
<feature type="signal peptide" evidence="1">
    <location>
        <begin position="1"/>
        <end position="23"/>
    </location>
</feature>
<dbReference type="Gene3D" id="3.10.450.50">
    <property type="match status" value="1"/>
</dbReference>
<dbReference type="InterPro" id="IPR032710">
    <property type="entry name" value="NTF2-like_dom_sf"/>
</dbReference>
<keyword evidence="1" id="KW-0732">Signal</keyword>
<evidence type="ECO:0000313" key="2">
    <source>
        <dbReference type="EMBL" id="UXI68131.1"/>
    </source>
</evidence>